<dbReference type="InterPro" id="IPR033247">
    <property type="entry name" value="Transketolase_fam"/>
</dbReference>
<dbReference type="PANTHER" id="PTHR43522:SF2">
    <property type="entry name" value="TRANSKETOLASE 1-RELATED"/>
    <property type="match status" value="1"/>
</dbReference>
<dbReference type="RefSeq" id="XP_056474535.1">
    <property type="nucleotide sequence ID" value="XM_056618376.1"/>
</dbReference>
<evidence type="ECO:0000313" key="3">
    <source>
        <dbReference type="Proteomes" id="UP001149074"/>
    </source>
</evidence>
<accession>A0A9W9KAU7</accession>
<proteinExistence type="predicted"/>
<dbReference type="GeneID" id="81357355"/>
<dbReference type="GO" id="GO:0005829">
    <property type="term" value="C:cytosol"/>
    <property type="evidence" value="ECO:0007669"/>
    <property type="project" value="TreeGrafter"/>
</dbReference>
<reference evidence="2" key="2">
    <citation type="journal article" date="2023" name="IMA Fungus">
        <title>Comparative genomic study of the Penicillium genus elucidates a diverse pangenome and 15 lateral gene transfer events.</title>
        <authorList>
            <person name="Petersen C."/>
            <person name="Sorensen T."/>
            <person name="Nielsen M.R."/>
            <person name="Sondergaard T.E."/>
            <person name="Sorensen J.L."/>
            <person name="Fitzpatrick D.A."/>
            <person name="Frisvad J.C."/>
            <person name="Nielsen K.L."/>
        </authorList>
    </citation>
    <scope>NUCLEOTIDE SEQUENCE</scope>
    <source>
        <strain evidence="2">IBT 30761</strain>
    </source>
</reference>
<dbReference type="InterPro" id="IPR029061">
    <property type="entry name" value="THDP-binding"/>
</dbReference>
<reference evidence="2" key="1">
    <citation type="submission" date="2022-11" db="EMBL/GenBank/DDBJ databases">
        <authorList>
            <person name="Petersen C."/>
        </authorList>
    </citation>
    <scope>NUCLEOTIDE SEQUENCE</scope>
    <source>
        <strain evidence="2">IBT 30761</strain>
    </source>
</reference>
<dbReference type="GO" id="GO:0005634">
    <property type="term" value="C:nucleus"/>
    <property type="evidence" value="ECO:0007669"/>
    <property type="project" value="TreeGrafter"/>
</dbReference>
<evidence type="ECO:0000313" key="2">
    <source>
        <dbReference type="EMBL" id="KAJ5098881.1"/>
    </source>
</evidence>
<dbReference type="InterPro" id="IPR005474">
    <property type="entry name" value="Transketolase_N"/>
</dbReference>
<dbReference type="SUPFAM" id="SSF52518">
    <property type="entry name" value="Thiamin diphosphate-binding fold (THDP-binding)"/>
    <property type="match status" value="1"/>
</dbReference>
<dbReference type="GO" id="GO:0004802">
    <property type="term" value="F:transketolase activity"/>
    <property type="evidence" value="ECO:0007669"/>
    <property type="project" value="TreeGrafter"/>
</dbReference>
<evidence type="ECO:0000259" key="1">
    <source>
        <dbReference type="Pfam" id="PF00456"/>
    </source>
</evidence>
<dbReference type="PANTHER" id="PTHR43522">
    <property type="entry name" value="TRANSKETOLASE"/>
    <property type="match status" value="1"/>
</dbReference>
<organism evidence="2 3">
    <name type="scientific">Penicillium argentinense</name>
    <dbReference type="NCBI Taxonomy" id="1131581"/>
    <lineage>
        <taxon>Eukaryota</taxon>
        <taxon>Fungi</taxon>
        <taxon>Dikarya</taxon>
        <taxon>Ascomycota</taxon>
        <taxon>Pezizomycotina</taxon>
        <taxon>Eurotiomycetes</taxon>
        <taxon>Eurotiomycetidae</taxon>
        <taxon>Eurotiales</taxon>
        <taxon>Aspergillaceae</taxon>
        <taxon>Penicillium</taxon>
    </lineage>
</organism>
<keyword evidence="3" id="KW-1185">Reference proteome</keyword>
<dbReference type="Proteomes" id="UP001149074">
    <property type="component" value="Unassembled WGS sequence"/>
</dbReference>
<feature type="domain" description="Transketolase N-terminal" evidence="1">
    <location>
        <begin position="9"/>
        <end position="35"/>
    </location>
</feature>
<dbReference type="OrthoDB" id="10267175at2759"/>
<dbReference type="Gene3D" id="3.40.50.970">
    <property type="match status" value="1"/>
</dbReference>
<name>A0A9W9KAU7_9EURO</name>
<dbReference type="EMBL" id="JAPQKI010000005">
    <property type="protein sequence ID" value="KAJ5098881.1"/>
    <property type="molecule type" value="Genomic_DNA"/>
</dbReference>
<sequence>MGYSETDCLAINTIRTLAVDATFPANSGHPGVPMATFTNNLHSITPGHLKSHETPGIEVTTGPLGQGFANAVGLAIAQAHTTSIFNKPDYDLISNHTFCFFGDGCAMEGLASEAASRAGQLKLKNLVCTYDDNKISIDGDIKCTFNEDAQKRFEAYNWHVEVVKDSDSAMYGCHGQAFYDQLATTLDLAP</sequence>
<gene>
    <name evidence="2" type="ORF">N7532_005882</name>
</gene>
<dbReference type="Pfam" id="PF00456">
    <property type="entry name" value="Transketolase_N"/>
    <property type="match status" value="2"/>
</dbReference>
<comment type="caution">
    <text evidence="2">The sequence shown here is derived from an EMBL/GenBank/DDBJ whole genome shotgun (WGS) entry which is preliminary data.</text>
</comment>
<dbReference type="AlphaFoldDB" id="A0A9W9KAU7"/>
<dbReference type="GO" id="GO:0006098">
    <property type="term" value="P:pentose-phosphate shunt"/>
    <property type="evidence" value="ECO:0007669"/>
    <property type="project" value="TreeGrafter"/>
</dbReference>
<protein>
    <submittedName>
        <fullName evidence="2">Transketolase</fullName>
    </submittedName>
</protein>
<feature type="domain" description="Transketolase N-terminal" evidence="1">
    <location>
        <begin position="40"/>
        <end position="168"/>
    </location>
</feature>